<evidence type="ECO:0000256" key="1">
    <source>
        <dbReference type="SAM" id="MobiDB-lite"/>
    </source>
</evidence>
<gene>
    <name evidence="3" type="ORF">AMTR_s00045p00158480</name>
</gene>
<reference evidence="4" key="1">
    <citation type="journal article" date="2013" name="Science">
        <title>The Amborella genome and the evolution of flowering plants.</title>
        <authorList>
            <consortium name="Amborella Genome Project"/>
        </authorList>
    </citation>
    <scope>NUCLEOTIDE SEQUENCE [LARGE SCALE GENOMIC DNA]</scope>
</reference>
<dbReference type="InterPro" id="IPR013187">
    <property type="entry name" value="F-box-assoc_dom_typ3"/>
</dbReference>
<dbReference type="GO" id="GO:0004842">
    <property type="term" value="F:ubiquitin-protein transferase activity"/>
    <property type="evidence" value="ECO:0000318"/>
    <property type="project" value="GO_Central"/>
</dbReference>
<dbReference type="InterPro" id="IPR015915">
    <property type="entry name" value="Kelch-typ_b-propeller"/>
</dbReference>
<dbReference type="InterPro" id="IPR011043">
    <property type="entry name" value="Gal_Oxase/kelch_b-propeller"/>
</dbReference>
<accession>W1P3D9</accession>
<dbReference type="InterPro" id="IPR017451">
    <property type="entry name" value="F-box-assoc_interact_dom"/>
</dbReference>
<sequence length="355" mass="40400">MKKAKRKIVDEVSAMATGKRKPMKKVSAMAKGRSNSTMAGRTSRGSTSASFALVSLSHGFIPLSFSHLQRNSKLPQQKAMTPFEVGHMKLHGEETKIQRSASSNGLVCFTNTKAIFVFNPSTHDCVTIPPLPLFANILAFYFDPKNQSYKIFMTTNTQDFWCKFELVTGSWKGVRHPPPRTWFPAFVKGAWLLTIGSTGYGICLSDRFHLFIFDMEREEWESVDLPLELQRKEPLSFKLVEWGERVCLIHGFGRSELEIWGLSQEKRWEKLIKMSLGKDCKFNFQELRPAVHCLQMVLQGNSLFIADTIGKTEVEMYVFNVKRCKLNGCLKRNWGSPGLNVLPFTPSRFRCAYSS</sequence>
<dbReference type="Gene3D" id="2.120.10.80">
    <property type="entry name" value="Kelch-type beta propeller"/>
    <property type="match status" value="1"/>
</dbReference>
<dbReference type="PANTHER" id="PTHR31672:SF13">
    <property type="entry name" value="F-BOX PROTEIN CPR30-LIKE"/>
    <property type="match status" value="1"/>
</dbReference>
<name>W1P3D9_AMBTC</name>
<feature type="region of interest" description="Disordered" evidence="1">
    <location>
        <begin position="19"/>
        <end position="44"/>
    </location>
</feature>
<dbReference type="EMBL" id="KI394661">
    <property type="protein sequence ID" value="ERN02096.1"/>
    <property type="molecule type" value="Genomic_DNA"/>
</dbReference>
<dbReference type="NCBIfam" id="TIGR01640">
    <property type="entry name" value="F_box_assoc_1"/>
    <property type="match status" value="1"/>
</dbReference>
<dbReference type="PANTHER" id="PTHR31672">
    <property type="entry name" value="BNACNNG10540D PROTEIN"/>
    <property type="match status" value="1"/>
</dbReference>
<dbReference type="InterPro" id="IPR050796">
    <property type="entry name" value="SCF_F-box_component"/>
</dbReference>
<dbReference type="Pfam" id="PF08268">
    <property type="entry name" value="FBA_3"/>
    <property type="match status" value="1"/>
</dbReference>
<feature type="compositionally biased region" description="Polar residues" evidence="1">
    <location>
        <begin position="33"/>
        <end position="44"/>
    </location>
</feature>
<dbReference type="SUPFAM" id="SSF50965">
    <property type="entry name" value="Galactose oxidase, central domain"/>
    <property type="match status" value="1"/>
</dbReference>
<feature type="domain" description="F-box associated beta-propeller type 3" evidence="2">
    <location>
        <begin position="76"/>
        <end position="323"/>
    </location>
</feature>
<keyword evidence="4" id="KW-1185">Reference proteome</keyword>
<organism evidence="3 4">
    <name type="scientific">Amborella trichopoda</name>
    <dbReference type="NCBI Taxonomy" id="13333"/>
    <lineage>
        <taxon>Eukaryota</taxon>
        <taxon>Viridiplantae</taxon>
        <taxon>Streptophyta</taxon>
        <taxon>Embryophyta</taxon>
        <taxon>Tracheophyta</taxon>
        <taxon>Spermatophyta</taxon>
        <taxon>Magnoliopsida</taxon>
        <taxon>Amborellales</taxon>
        <taxon>Amborellaceae</taxon>
        <taxon>Amborella</taxon>
    </lineage>
</organism>
<evidence type="ECO:0000259" key="2">
    <source>
        <dbReference type="Pfam" id="PF08268"/>
    </source>
</evidence>
<dbReference type="HOGENOM" id="CLU_781556_0_0_1"/>
<dbReference type="GO" id="GO:0031146">
    <property type="term" value="P:SCF-dependent proteasomal ubiquitin-dependent protein catabolic process"/>
    <property type="evidence" value="ECO:0000318"/>
    <property type="project" value="GO_Central"/>
</dbReference>
<dbReference type="Proteomes" id="UP000017836">
    <property type="component" value="Unassembled WGS sequence"/>
</dbReference>
<evidence type="ECO:0000313" key="3">
    <source>
        <dbReference type="EMBL" id="ERN02096.1"/>
    </source>
</evidence>
<protein>
    <recommendedName>
        <fullName evidence="2">F-box associated beta-propeller type 3 domain-containing protein</fullName>
    </recommendedName>
</protein>
<dbReference type="AlphaFoldDB" id="W1P3D9"/>
<proteinExistence type="predicted"/>
<dbReference type="Gramene" id="ERN02096">
    <property type="protein sequence ID" value="ERN02096"/>
    <property type="gene ID" value="AMTR_s00045p00158480"/>
</dbReference>
<evidence type="ECO:0000313" key="4">
    <source>
        <dbReference type="Proteomes" id="UP000017836"/>
    </source>
</evidence>